<evidence type="ECO:0000256" key="2">
    <source>
        <dbReference type="ARBA" id="ARBA00022475"/>
    </source>
</evidence>
<dbReference type="PANTHER" id="PTHR47019">
    <property type="entry name" value="LIPID II FLIPPASE MURJ"/>
    <property type="match status" value="1"/>
</dbReference>
<comment type="pathway">
    <text evidence="8">Cell wall biogenesis; peptidoglycan biosynthesis.</text>
</comment>
<keyword evidence="8 9" id="KW-0813">Transport</keyword>
<dbReference type="PANTHER" id="PTHR47019:SF1">
    <property type="entry name" value="LIPID II FLIPPASE MURJ"/>
    <property type="match status" value="1"/>
</dbReference>
<keyword evidence="6 8" id="KW-1133">Transmembrane helix</keyword>
<feature type="transmembrane region" description="Helical" evidence="8">
    <location>
        <begin position="82"/>
        <end position="106"/>
    </location>
</feature>
<feature type="transmembrane region" description="Helical" evidence="8">
    <location>
        <begin position="300"/>
        <end position="325"/>
    </location>
</feature>
<organism evidence="10 11">
    <name type="scientific">Clostridium intestinale DSM 6191</name>
    <dbReference type="NCBI Taxonomy" id="1121320"/>
    <lineage>
        <taxon>Bacteria</taxon>
        <taxon>Bacillati</taxon>
        <taxon>Bacillota</taxon>
        <taxon>Clostridia</taxon>
        <taxon>Eubacteriales</taxon>
        <taxon>Clostridiaceae</taxon>
        <taxon>Clostridium</taxon>
    </lineage>
</organism>
<evidence type="ECO:0000256" key="3">
    <source>
        <dbReference type="ARBA" id="ARBA00022692"/>
    </source>
</evidence>
<dbReference type="RefSeq" id="WP_073019819.1">
    <property type="nucleotide sequence ID" value="NZ_FQXU01000007.1"/>
</dbReference>
<dbReference type="InterPro" id="IPR004268">
    <property type="entry name" value="MurJ"/>
</dbReference>
<dbReference type="PRINTS" id="PR01806">
    <property type="entry name" value="VIRFACTRMVIN"/>
</dbReference>
<dbReference type="GO" id="GO:0034204">
    <property type="term" value="P:lipid translocation"/>
    <property type="evidence" value="ECO:0007669"/>
    <property type="project" value="TreeGrafter"/>
</dbReference>
<dbReference type="CDD" id="cd13123">
    <property type="entry name" value="MATE_MurJ_like"/>
    <property type="match status" value="1"/>
</dbReference>
<feature type="transmembrane region" description="Helical" evidence="8">
    <location>
        <begin position="404"/>
        <end position="426"/>
    </location>
</feature>
<dbReference type="GO" id="GO:0015648">
    <property type="term" value="F:lipid-linked peptidoglycan transporter activity"/>
    <property type="evidence" value="ECO:0007669"/>
    <property type="project" value="UniProtKB-UniRule"/>
</dbReference>
<dbReference type="Proteomes" id="UP000184241">
    <property type="component" value="Unassembled WGS sequence"/>
</dbReference>
<evidence type="ECO:0000256" key="4">
    <source>
        <dbReference type="ARBA" id="ARBA00022960"/>
    </source>
</evidence>
<dbReference type="AlphaFoldDB" id="A0A1M5Z0Z1"/>
<keyword evidence="4 8" id="KW-0133">Cell shape</keyword>
<feature type="transmembrane region" description="Helical" evidence="8">
    <location>
        <begin position="337"/>
        <end position="360"/>
    </location>
</feature>
<comment type="caution">
    <text evidence="8">Lacks conserved residue(s) required for the propagation of feature annotation.</text>
</comment>
<keyword evidence="3 8" id="KW-0812">Transmembrane</keyword>
<dbReference type="Pfam" id="PF03023">
    <property type="entry name" value="MurJ"/>
    <property type="match status" value="1"/>
</dbReference>
<reference evidence="10 11" key="1">
    <citation type="submission" date="2016-11" db="EMBL/GenBank/DDBJ databases">
        <authorList>
            <person name="Jaros S."/>
            <person name="Januszkiewicz K."/>
            <person name="Wedrychowicz H."/>
        </authorList>
    </citation>
    <scope>NUCLEOTIDE SEQUENCE [LARGE SCALE GENOMIC DNA]</scope>
    <source>
        <strain evidence="10 11">DSM 6191</strain>
    </source>
</reference>
<feature type="transmembrane region" description="Helical" evidence="8">
    <location>
        <begin position="157"/>
        <end position="177"/>
    </location>
</feature>
<comment type="similarity">
    <text evidence="8 9">Belongs to the MurJ/MviN family.</text>
</comment>
<feature type="transmembrane region" description="Helical" evidence="8">
    <location>
        <begin position="438"/>
        <end position="458"/>
    </location>
</feature>
<evidence type="ECO:0000313" key="11">
    <source>
        <dbReference type="Proteomes" id="UP000184241"/>
    </source>
</evidence>
<evidence type="ECO:0000256" key="5">
    <source>
        <dbReference type="ARBA" id="ARBA00022984"/>
    </source>
</evidence>
<dbReference type="HAMAP" id="MF_02078">
    <property type="entry name" value="MurJ_MviN"/>
    <property type="match status" value="1"/>
</dbReference>
<keyword evidence="7 8" id="KW-0472">Membrane</keyword>
<proteinExistence type="inferred from homology"/>
<comment type="subcellular location">
    <subcellularLocation>
        <location evidence="1 8">Cell membrane</location>
        <topology evidence="1 8">Multi-pass membrane protein</topology>
    </subcellularLocation>
</comment>
<name>A0A1M5Z0Z1_9CLOT</name>
<dbReference type="UniPathway" id="UPA00219"/>
<accession>A0A1M5Z0Z1</accession>
<keyword evidence="8 9" id="KW-0961">Cell wall biogenesis/degradation</keyword>
<evidence type="ECO:0000256" key="8">
    <source>
        <dbReference type="HAMAP-Rule" id="MF_02078"/>
    </source>
</evidence>
<evidence type="ECO:0000256" key="1">
    <source>
        <dbReference type="ARBA" id="ARBA00004651"/>
    </source>
</evidence>
<dbReference type="PIRSF" id="PIRSF002869">
    <property type="entry name" value="MviN"/>
    <property type="match status" value="1"/>
</dbReference>
<dbReference type="GO" id="GO:0008360">
    <property type="term" value="P:regulation of cell shape"/>
    <property type="evidence" value="ECO:0007669"/>
    <property type="project" value="UniProtKB-UniRule"/>
</dbReference>
<protein>
    <recommendedName>
        <fullName evidence="8">Probable lipid II flippase MurJ</fullName>
    </recommendedName>
</protein>
<dbReference type="GO" id="GO:0009252">
    <property type="term" value="P:peptidoglycan biosynthetic process"/>
    <property type="evidence" value="ECO:0007669"/>
    <property type="project" value="UniProtKB-UniRule"/>
</dbReference>
<evidence type="ECO:0000256" key="6">
    <source>
        <dbReference type="ARBA" id="ARBA00022989"/>
    </source>
</evidence>
<feature type="transmembrane region" description="Helical" evidence="8">
    <location>
        <begin position="266"/>
        <end position="288"/>
    </location>
</feature>
<evidence type="ECO:0000256" key="7">
    <source>
        <dbReference type="ARBA" id="ARBA00023136"/>
    </source>
</evidence>
<comment type="function">
    <text evidence="8 9">Involved in peptidoglycan biosynthesis. Transports lipid-linked peptidoglycan precursors from the inner to the outer leaflet of the cytoplasmic membrane.</text>
</comment>
<evidence type="ECO:0000256" key="9">
    <source>
        <dbReference type="PIRNR" id="PIRNR002869"/>
    </source>
</evidence>
<feature type="transmembrane region" description="Helical" evidence="8">
    <location>
        <begin position="470"/>
        <end position="490"/>
    </location>
</feature>
<sequence>MSKSNLIKSTAVVMIVSLLSRCLGLIRDLLIGNNFGASMYTDAYNVAVTIPETIFMVIGLAISTSFLPILSEELAKKGKKDMYAYANKFITMLSIVSIIIFIFSLIFTREIVSFIANGFDNEALELAIKLTRITIINLLFLSFNACFTSLLQVNEDFIIPSILGLFFNAPMIAYLLVFKNYTIEGLTIANVIGNFFRVLVQIPSLIKHGYIYKISIDMKDERIRKALLLIAPVIIGAGANSLNMVVDKKVAATLSEGSISALDYAQKLIVLINTIITSSIITVTYPLMANKKNSGDNKGFIEYILKTITYSAIFLIPITVGALVLNEEIIKIVYMRGAFGIEAVSLTKMALIGYAIGIFFTALRDILNSTLFSMGKTKETTINGIIGVVINIILSVTLSKIFGVIGIAIATSSAMMVTSCMLILTLKKIIKDFKVKSTMIKLAKVFFASIIMGVTLTILNLNNSGDMGKLTMIIMTVAGAFIYYIMCMLLKIDEIKELNSIIRKKIGRK</sequence>
<keyword evidence="5 8" id="KW-0573">Peptidoglycan synthesis</keyword>
<dbReference type="GO" id="GO:0071555">
    <property type="term" value="P:cell wall organization"/>
    <property type="evidence" value="ECO:0007669"/>
    <property type="project" value="UniProtKB-UniRule"/>
</dbReference>
<evidence type="ECO:0000313" key="10">
    <source>
        <dbReference type="EMBL" id="SHI17899.1"/>
    </source>
</evidence>
<dbReference type="InterPro" id="IPR051050">
    <property type="entry name" value="Lipid_II_flippase_MurJ/MviN"/>
</dbReference>
<keyword evidence="2 8" id="KW-1003">Cell membrane</keyword>
<feature type="transmembrane region" description="Helical" evidence="8">
    <location>
        <begin position="381"/>
        <end position="398"/>
    </location>
</feature>
<dbReference type="EMBL" id="FQXU01000007">
    <property type="protein sequence ID" value="SHI17899.1"/>
    <property type="molecule type" value="Genomic_DNA"/>
</dbReference>
<dbReference type="GO" id="GO:0005886">
    <property type="term" value="C:plasma membrane"/>
    <property type="evidence" value="ECO:0007669"/>
    <property type="project" value="UniProtKB-SubCell"/>
</dbReference>
<gene>
    <name evidence="8" type="primary">murJ</name>
    <name evidence="10" type="ORF">SAMN02745941_02430</name>
</gene>
<dbReference type="NCBIfam" id="TIGR01695">
    <property type="entry name" value="murJ_mviN"/>
    <property type="match status" value="1"/>
</dbReference>
<feature type="transmembrane region" description="Helical" evidence="8">
    <location>
        <begin position="48"/>
        <end position="70"/>
    </location>
</feature>
<feature type="transmembrane region" description="Helical" evidence="8">
    <location>
        <begin position="226"/>
        <end position="246"/>
    </location>
</feature>